<dbReference type="RefSeq" id="XP_007365552.1">
    <property type="nucleotide sequence ID" value="XM_007365490.1"/>
</dbReference>
<dbReference type="EMBL" id="JH719408">
    <property type="protein sequence ID" value="EJF61851.1"/>
    <property type="molecule type" value="Genomic_DNA"/>
</dbReference>
<dbReference type="HOGENOM" id="CLU_2757733_0_0_1"/>
<dbReference type="GeneID" id="18836620"/>
<dbReference type="KEGG" id="dsq:DICSQDRAFT_146972"/>
<organism evidence="1 2">
    <name type="scientific">Dichomitus squalens (strain LYAD-421)</name>
    <name type="common">Western red white-rot fungus</name>
    <dbReference type="NCBI Taxonomy" id="732165"/>
    <lineage>
        <taxon>Eukaryota</taxon>
        <taxon>Fungi</taxon>
        <taxon>Dikarya</taxon>
        <taxon>Basidiomycota</taxon>
        <taxon>Agaricomycotina</taxon>
        <taxon>Agaricomycetes</taxon>
        <taxon>Polyporales</taxon>
        <taxon>Polyporaceae</taxon>
        <taxon>Dichomitus</taxon>
    </lineage>
</organism>
<dbReference type="AlphaFoldDB" id="R7T0H1"/>
<proteinExistence type="predicted"/>
<reference evidence="1 2" key="1">
    <citation type="journal article" date="2012" name="Science">
        <title>The Paleozoic origin of enzymatic lignin decomposition reconstructed from 31 fungal genomes.</title>
        <authorList>
            <person name="Floudas D."/>
            <person name="Binder M."/>
            <person name="Riley R."/>
            <person name="Barry K."/>
            <person name="Blanchette R.A."/>
            <person name="Henrissat B."/>
            <person name="Martinez A.T."/>
            <person name="Otillar R."/>
            <person name="Spatafora J.W."/>
            <person name="Yadav J.S."/>
            <person name="Aerts A."/>
            <person name="Benoit I."/>
            <person name="Boyd A."/>
            <person name="Carlson A."/>
            <person name="Copeland A."/>
            <person name="Coutinho P.M."/>
            <person name="de Vries R.P."/>
            <person name="Ferreira P."/>
            <person name="Findley K."/>
            <person name="Foster B."/>
            <person name="Gaskell J."/>
            <person name="Glotzer D."/>
            <person name="Gorecki P."/>
            <person name="Heitman J."/>
            <person name="Hesse C."/>
            <person name="Hori C."/>
            <person name="Igarashi K."/>
            <person name="Jurgens J.A."/>
            <person name="Kallen N."/>
            <person name="Kersten P."/>
            <person name="Kohler A."/>
            <person name="Kuees U."/>
            <person name="Kumar T.K.A."/>
            <person name="Kuo A."/>
            <person name="LaButti K."/>
            <person name="Larrondo L.F."/>
            <person name="Lindquist E."/>
            <person name="Ling A."/>
            <person name="Lombard V."/>
            <person name="Lucas S."/>
            <person name="Lundell T."/>
            <person name="Martin R."/>
            <person name="McLaughlin D.J."/>
            <person name="Morgenstern I."/>
            <person name="Morin E."/>
            <person name="Murat C."/>
            <person name="Nagy L.G."/>
            <person name="Nolan M."/>
            <person name="Ohm R.A."/>
            <person name="Patyshakuliyeva A."/>
            <person name="Rokas A."/>
            <person name="Ruiz-Duenas F.J."/>
            <person name="Sabat G."/>
            <person name="Salamov A."/>
            <person name="Samejima M."/>
            <person name="Schmutz J."/>
            <person name="Slot J.C."/>
            <person name="St John F."/>
            <person name="Stenlid J."/>
            <person name="Sun H."/>
            <person name="Sun S."/>
            <person name="Syed K."/>
            <person name="Tsang A."/>
            <person name="Wiebenga A."/>
            <person name="Young D."/>
            <person name="Pisabarro A."/>
            <person name="Eastwood D.C."/>
            <person name="Martin F."/>
            <person name="Cullen D."/>
            <person name="Grigoriev I.V."/>
            <person name="Hibbett D.S."/>
        </authorList>
    </citation>
    <scope>NUCLEOTIDE SEQUENCE [LARGE SCALE GENOMIC DNA]</scope>
    <source>
        <strain evidence="1 2">LYAD-421 SS1</strain>
    </source>
</reference>
<gene>
    <name evidence="1" type="ORF">DICSQDRAFT_146972</name>
</gene>
<name>R7T0H1_DICSQ</name>
<evidence type="ECO:0000313" key="2">
    <source>
        <dbReference type="Proteomes" id="UP000053319"/>
    </source>
</evidence>
<accession>R7T0H1</accession>
<sequence>MPPSRVGVIPVVFMRSLTLRHHIPLSRHLVPVVVLSVTCIASRPVLSLCLFLLFDPFCSAHWDFGCVTLR</sequence>
<dbReference type="Proteomes" id="UP000053319">
    <property type="component" value="Unassembled WGS sequence"/>
</dbReference>
<protein>
    <submittedName>
        <fullName evidence="1">Uncharacterized protein</fullName>
    </submittedName>
</protein>
<evidence type="ECO:0000313" key="1">
    <source>
        <dbReference type="EMBL" id="EJF61851.1"/>
    </source>
</evidence>